<keyword evidence="9" id="KW-0564">Palmitate</keyword>
<organism evidence="14 15">
    <name type="scientific">Comamonas denitrificans</name>
    <dbReference type="NCBI Taxonomy" id="117506"/>
    <lineage>
        <taxon>Bacteria</taxon>
        <taxon>Pseudomonadati</taxon>
        <taxon>Pseudomonadota</taxon>
        <taxon>Betaproteobacteria</taxon>
        <taxon>Burkholderiales</taxon>
        <taxon>Comamonadaceae</taxon>
        <taxon>Comamonas</taxon>
    </lineage>
</organism>
<evidence type="ECO:0000256" key="12">
    <source>
        <dbReference type="ARBA" id="ARBA00023288"/>
    </source>
</evidence>
<evidence type="ECO:0000256" key="2">
    <source>
        <dbReference type="ARBA" id="ARBA00009696"/>
    </source>
</evidence>
<feature type="region of interest" description="Disordered" evidence="13">
    <location>
        <begin position="1"/>
        <end position="22"/>
    </location>
</feature>
<dbReference type="RefSeq" id="WP_207575102.1">
    <property type="nucleotide sequence ID" value="NZ_JAFNME010000012.1"/>
</dbReference>
<reference evidence="14" key="1">
    <citation type="submission" date="2021-03" db="EMBL/GenBank/DDBJ databases">
        <title>Comamonas denitrificans.</title>
        <authorList>
            <person name="Finster K."/>
        </authorList>
    </citation>
    <scope>NUCLEOTIDE SEQUENCE</scope>
    <source>
        <strain evidence="14">MM2021_4</strain>
    </source>
</reference>
<keyword evidence="8" id="KW-0472">Membrane</keyword>
<evidence type="ECO:0000256" key="8">
    <source>
        <dbReference type="ARBA" id="ARBA00023136"/>
    </source>
</evidence>
<keyword evidence="11" id="KW-0998">Cell outer membrane</keyword>
<accession>A0A939GV70</accession>
<dbReference type="GO" id="GO:0009279">
    <property type="term" value="C:cell outer membrane"/>
    <property type="evidence" value="ECO:0007669"/>
    <property type="project" value="UniProtKB-SubCell"/>
</dbReference>
<keyword evidence="6" id="KW-0732">Signal</keyword>
<evidence type="ECO:0000256" key="9">
    <source>
        <dbReference type="ARBA" id="ARBA00023139"/>
    </source>
</evidence>
<comment type="caution">
    <text evidence="14">The sequence shown here is derived from an EMBL/GenBank/DDBJ whole genome shotgun (WGS) entry which is preliminary data.</text>
</comment>
<dbReference type="SUPFAM" id="SSF89392">
    <property type="entry name" value="Prokaryotic lipoproteins and lipoprotein localization factors"/>
    <property type="match status" value="1"/>
</dbReference>
<dbReference type="AlphaFoldDB" id="A0A939GV70"/>
<evidence type="ECO:0000256" key="3">
    <source>
        <dbReference type="ARBA" id="ARBA00011245"/>
    </source>
</evidence>
<evidence type="ECO:0000256" key="11">
    <source>
        <dbReference type="ARBA" id="ARBA00023237"/>
    </source>
</evidence>
<keyword evidence="12 14" id="KW-0449">Lipoprotein</keyword>
<evidence type="ECO:0000313" key="15">
    <source>
        <dbReference type="Proteomes" id="UP000664731"/>
    </source>
</evidence>
<keyword evidence="7" id="KW-0653">Protein transport</keyword>
<feature type="compositionally biased region" description="Polar residues" evidence="13">
    <location>
        <begin position="10"/>
        <end position="22"/>
    </location>
</feature>
<protein>
    <recommendedName>
        <fullName evidence="4">Outer-membrane lipoprotein LolB</fullName>
    </recommendedName>
</protein>
<keyword evidence="10" id="KW-0143">Chaperone</keyword>
<keyword evidence="15" id="KW-1185">Reference proteome</keyword>
<evidence type="ECO:0000256" key="13">
    <source>
        <dbReference type="SAM" id="MobiDB-lite"/>
    </source>
</evidence>
<evidence type="ECO:0000256" key="5">
    <source>
        <dbReference type="ARBA" id="ARBA00022448"/>
    </source>
</evidence>
<comment type="similarity">
    <text evidence="2">Belongs to the LolB family.</text>
</comment>
<evidence type="ECO:0000256" key="6">
    <source>
        <dbReference type="ARBA" id="ARBA00022729"/>
    </source>
</evidence>
<evidence type="ECO:0000256" key="1">
    <source>
        <dbReference type="ARBA" id="ARBA00004459"/>
    </source>
</evidence>
<comment type="subunit">
    <text evidence="3">Monomer.</text>
</comment>
<evidence type="ECO:0000256" key="4">
    <source>
        <dbReference type="ARBA" id="ARBA00016202"/>
    </source>
</evidence>
<evidence type="ECO:0000256" key="10">
    <source>
        <dbReference type="ARBA" id="ARBA00023186"/>
    </source>
</evidence>
<sequence length="129" mass="13936">MALQILNPDGSPQDSWSASFQLQGTPSAGQLDIFSPLGSQLALLHWSPDGAWLRQGSEETASDSLPALIERSLGTAVPIEAFFAWLQGHPLQAQGWHADLGQYTQGRISARRTDPLPQAQLKIILQPAP</sequence>
<dbReference type="Gene3D" id="2.50.20.10">
    <property type="entry name" value="Lipoprotein localisation LolA/LolB/LppX"/>
    <property type="match status" value="1"/>
</dbReference>
<evidence type="ECO:0000256" key="7">
    <source>
        <dbReference type="ARBA" id="ARBA00022927"/>
    </source>
</evidence>
<proteinExistence type="inferred from homology"/>
<dbReference type="Pfam" id="PF03550">
    <property type="entry name" value="LolB"/>
    <property type="match status" value="1"/>
</dbReference>
<dbReference type="EMBL" id="JAFNME010000012">
    <property type="protein sequence ID" value="MBO1249582.1"/>
    <property type="molecule type" value="Genomic_DNA"/>
</dbReference>
<name>A0A939GV70_9BURK</name>
<dbReference type="InterPro" id="IPR029046">
    <property type="entry name" value="LolA/LolB/LppX"/>
</dbReference>
<dbReference type="InterPro" id="IPR004565">
    <property type="entry name" value="OM_lipoprot_LolB"/>
</dbReference>
<dbReference type="Proteomes" id="UP000664731">
    <property type="component" value="Unassembled WGS sequence"/>
</dbReference>
<comment type="subcellular location">
    <subcellularLocation>
        <location evidence="1">Cell outer membrane</location>
        <topology evidence="1">Lipid-anchor</topology>
    </subcellularLocation>
</comment>
<keyword evidence="5" id="KW-0813">Transport</keyword>
<dbReference type="GO" id="GO:0015031">
    <property type="term" value="P:protein transport"/>
    <property type="evidence" value="ECO:0007669"/>
    <property type="project" value="UniProtKB-KW"/>
</dbReference>
<gene>
    <name evidence="14" type="ORF">J1777_07020</name>
</gene>
<evidence type="ECO:0000313" key="14">
    <source>
        <dbReference type="EMBL" id="MBO1249582.1"/>
    </source>
</evidence>